<comment type="catalytic activity">
    <reaction evidence="1 6">
        <text>Hydrolysis of terminal, non-reducing alpha-D-galactose residues in alpha-D-galactosides, including galactose oligosaccharides, galactomannans and galactolipids.</text>
        <dbReference type="EC" id="3.2.1.22"/>
    </reaction>
</comment>
<name>A0A239SZC6_9STRE</name>
<dbReference type="PIRSF" id="PIRSF005536">
    <property type="entry name" value="Agal"/>
    <property type="match status" value="1"/>
</dbReference>
<dbReference type="Pfam" id="PF02065">
    <property type="entry name" value="Melibiase"/>
    <property type="match status" value="1"/>
</dbReference>
<dbReference type="EMBL" id="LT906439">
    <property type="protein sequence ID" value="SNU90238.1"/>
    <property type="molecule type" value="Genomic_DNA"/>
</dbReference>
<evidence type="ECO:0000256" key="5">
    <source>
        <dbReference type="ARBA" id="ARBA00023295"/>
    </source>
</evidence>
<dbReference type="InterPro" id="IPR038417">
    <property type="entry name" value="Alpga-gal_N_sf"/>
</dbReference>
<evidence type="ECO:0000256" key="6">
    <source>
        <dbReference type="PIRNR" id="PIRNR005536"/>
    </source>
</evidence>
<feature type="active site" description="Proton donor" evidence="7">
    <location>
        <position position="542"/>
    </location>
</feature>
<dbReference type="Gene3D" id="2.70.98.60">
    <property type="entry name" value="alpha-galactosidase from lactobacil brevis"/>
    <property type="match status" value="1"/>
</dbReference>
<dbReference type="EC" id="3.2.1.22" evidence="3 6"/>
<dbReference type="InterPro" id="IPR013785">
    <property type="entry name" value="Aldolase_TIM"/>
</dbReference>
<dbReference type="Pfam" id="PF16875">
    <property type="entry name" value="Glyco_hydro_36N"/>
    <property type="match status" value="1"/>
</dbReference>
<dbReference type="Proteomes" id="UP000215185">
    <property type="component" value="Chromosome 1"/>
</dbReference>
<dbReference type="InterPro" id="IPR013780">
    <property type="entry name" value="Glyco_hydro_b"/>
</dbReference>
<feature type="active site" description="Nucleophile" evidence="7">
    <location>
        <position position="473"/>
    </location>
</feature>
<evidence type="ECO:0000256" key="7">
    <source>
        <dbReference type="PIRSR" id="PIRSR005536-1"/>
    </source>
</evidence>
<dbReference type="SUPFAM" id="SSF51445">
    <property type="entry name" value="(Trans)glycosidases"/>
    <property type="match status" value="1"/>
</dbReference>
<dbReference type="Gene3D" id="2.60.40.1180">
    <property type="entry name" value="Golgi alpha-mannosidase II"/>
    <property type="match status" value="1"/>
</dbReference>
<dbReference type="PANTHER" id="PTHR43053">
    <property type="entry name" value="GLYCOSIDASE FAMILY 31"/>
    <property type="match status" value="1"/>
</dbReference>
<evidence type="ECO:0000256" key="4">
    <source>
        <dbReference type="ARBA" id="ARBA00022801"/>
    </source>
</evidence>
<dbReference type="InterPro" id="IPR002252">
    <property type="entry name" value="Glyco_hydro_36"/>
</dbReference>
<dbReference type="CDD" id="cd14791">
    <property type="entry name" value="GH36"/>
    <property type="match status" value="1"/>
</dbReference>
<dbReference type="PRINTS" id="PR00743">
    <property type="entry name" value="GLHYDRLASE36"/>
</dbReference>
<gene>
    <name evidence="10" type="primary">rafA</name>
    <name evidence="10" type="ORF">SAMEA4412692_01784</name>
</gene>
<dbReference type="STRING" id="1123308.GCA_000380085_02007"/>
<feature type="domain" description="Glycosyl hydrolase family 36 C-terminal" evidence="8">
    <location>
        <begin position="643"/>
        <end position="718"/>
    </location>
</feature>
<reference evidence="10 11" key="1">
    <citation type="submission" date="2017-06" db="EMBL/GenBank/DDBJ databases">
        <authorList>
            <consortium name="Pathogen Informatics"/>
        </authorList>
    </citation>
    <scope>NUCLEOTIDE SEQUENCE [LARGE SCALE GENOMIC DNA]</scope>
    <source>
        <strain evidence="10 11">NCTC13788</strain>
    </source>
</reference>
<dbReference type="InterPro" id="IPR031704">
    <property type="entry name" value="Glyco_hydro_36_N"/>
</dbReference>
<keyword evidence="11" id="KW-1185">Reference proteome</keyword>
<evidence type="ECO:0000256" key="1">
    <source>
        <dbReference type="ARBA" id="ARBA00001255"/>
    </source>
</evidence>
<dbReference type="GO" id="GO:0004557">
    <property type="term" value="F:alpha-galactosidase activity"/>
    <property type="evidence" value="ECO:0007669"/>
    <property type="project" value="UniProtKB-UniRule"/>
</dbReference>
<dbReference type="Pfam" id="PF16874">
    <property type="entry name" value="Glyco_hydro_36C"/>
    <property type="match status" value="1"/>
</dbReference>
<dbReference type="PROSITE" id="PS00512">
    <property type="entry name" value="ALPHA_GALACTOSIDASE"/>
    <property type="match status" value="1"/>
</dbReference>
<evidence type="ECO:0000313" key="10">
    <source>
        <dbReference type="EMBL" id="SNU90238.1"/>
    </source>
</evidence>
<dbReference type="GO" id="GO:0016052">
    <property type="term" value="P:carbohydrate catabolic process"/>
    <property type="evidence" value="ECO:0007669"/>
    <property type="project" value="InterPro"/>
</dbReference>
<dbReference type="eggNOG" id="COG3345">
    <property type="taxonomic scope" value="Bacteria"/>
</dbReference>
<evidence type="ECO:0000259" key="8">
    <source>
        <dbReference type="Pfam" id="PF16874"/>
    </source>
</evidence>
<evidence type="ECO:0000313" key="11">
    <source>
        <dbReference type="Proteomes" id="UP000215185"/>
    </source>
</evidence>
<sequence>MILYDAQRHIFHLQTEEFSYVMQILEDGQLIHRYFGQRVNYFGDHPLVLLNRSFSPNPTASDRTYSLDTQLLEYSTNGLGDFRESAIAVSYEDGSSLDLRYRQHRIYKGKKALAGLPSSYGDDDQVESLEIDLYDDYLDLTVTLFYSLFPETNMLAKSVKVRAGQRAVCLEKVLSLSLDLPDSAYQVHTLNGRYAQEKLWTISELRQGKFSIESRRGASGHAQTPFIALADEQVTEDSGQVYSAHLIYSGNFVAFAEVNQLEMTRLGIGINDYHFRWRLEAGEEFQTPEALLSYTNRGFSGMTQTSHHFIRKHILSGKYKEKTRPILVNNWEATYFQFTEQKILELAEVASQAGIEMLVLDDGWFGHRDDDNSSLGDWFLYQAKLPNGLAHLVQKVNEKGLDFGLWFEPEMISEDSNLYRQHPDWAIQMAGRSHRFGREQLVLDLTKPEVCDYIVKSVTAVLESANISYVKWDMNRNITNPSDDLANDVKQEFYHRYMLGLYDILERLTKAFPEVLFESCSGGGGRYDLGMLCYMPQTWTSDNTDAISRLSIQEGTSLIYPTLTMGAHVSAVPNHQVGRLTPLETRGHVAMMGNLGFELDLTKLSTQDLSGIKEQVKTYKAIRDTIQLGDFYRLSTKSENEKAYCQVSSNRDQAVLTYVKILAQPESPISRIKLKGLDPDACYDCDLLGRSYYGDELMRIGLDMPLIQQDYQSVQYLFNKKRGENL</sequence>
<dbReference type="PANTHER" id="PTHR43053:SF3">
    <property type="entry name" value="ALPHA-GALACTOSIDASE C-RELATED"/>
    <property type="match status" value="1"/>
</dbReference>
<evidence type="ECO:0000256" key="3">
    <source>
        <dbReference type="ARBA" id="ARBA00012755"/>
    </source>
</evidence>
<proteinExistence type="inferred from homology"/>
<keyword evidence="5 6" id="KW-0326">Glycosidase</keyword>
<protein>
    <recommendedName>
        <fullName evidence="3 6">Alpha-galactosidase</fullName>
        <ecNumber evidence="3 6">3.2.1.22</ecNumber>
    </recommendedName>
</protein>
<dbReference type="Gene3D" id="3.20.20.70">
    <property type="entry name" value="Aldolase class I"/>
    <property type="match status" value="1"/>
</dbReference>
<dbReference type="InterPro" id="IPR050985">
    <property type="entry name" value="Alpha-glycosidase_related"/>
</dbReference>
<dbReference type="FunFam" id="3.20.20.70:FF:000118">
    <property type="entry name" value="Alpha-galactosidase"/>
    <property type="match status" value="1"/>
</dbReference>
<accession>A0A239SZC6</accession>
<feature type="domain" description="Glycosyl hydrolase family 36 N-terminal" evidence="9">
    <location>
        <begin position="28"/>
        <end position="280"/>
    </location>
</feature>
<dbReference type="AlphaFoldDB" id="A0A239SZC6"/>
<dbReference type="InterPro" id="IPR000111">
    <property type="entry name" value="Glyco_hydro_27/36_CS"/>
</dbReference>
<dbReference type="InterPro" id="IPR031705">
    <property type="entry name" value="Glyco_hydro_36_C"/>
</dbReference>
<evidence type="ECO:0000259" key="9">
    <source>
        <dbReference type="Pfam" id="PF16875"/>
    </source>
</evidence>
<evidence type="ECO:0000256" key="2">
    <source>
        <dbReference type="ARBA" id="ARBA00006202"/>
    </source>
</evidence>
<dbReference type="InterPro" id="IPR017853">
    <property type="entry name" value="GH"/>
</dbReference>
<organism evidence="10 11">
    <name type="scientific">Streptococcus merionis</name>
    <dbReference type="NCBI Taxonomy" id="400065"/>
    <lineage>
        <taxon>Bacteria</taxon>
        <taxon>Bacillati</taxon>
        <taxon>Bacillota</taxon>
        <taxon>Bacilli</taxon>
        <taxon>Lactobacillales</taxon>
        <taxon>Streptococcaceae</taxon>
        <taxon>Streptococcus</taxon>
    </lineage>
</organism>
<keyword evidence="4 6" id="KW-0378">Hydrolase</keyword>
<dbReference type="RefSeq" id="WP_018374550.1">
    <property type="nucleotide sequence ID" value="NZ_LT906439.1"/>
</dbReference>
<comment type="similarity">
    <text evidence="2">Belongs to the glycosyl hydrolase 36 family.</text>
</comment>
<dbReference type="KEGG" id="smen:SAMEA4412692_1784"/>